<dbReference type="PANTHER" id="PTHR30572">
    <property type="entry name" value="MEMBRANE COMPONENT OF TRANSPORTER-RELATED"/>
    <property type="match status" value="1"/>
</dbReference>
<dbReference type="Pfam" id="PF12704">
    <property type="entry name" value="MacB_PCD"/>
    <property type="match status" value="1"/>
</dbReference>
<dbReference type="AlphaFoldDB" id="A0A644UQU4"/>
<keyword evidence="10" id="KW-0067">ATP-binding</keyword>
<accession>A0A644UQU4</accession>
<dbReference type="InterPro" id="IPR003838">
    <property type="entry name" value="ABC3_permease_C"/>
</dbReference>
<evidence type="ECO:0000313" key="10">
    <source>
        <dbReference type="EMBL" id="MPL81359.1"/>
    </source>
</evidence>
<comment type="caution">
    <text evidence="10">The sequence shown here is derived from an EMBL/GenBank/DDBJ whole genome shotgun (WGS) entry which is preliminary data.</text>
</comment>
<dbReference type="PANTHER" id="PTHR30572:SF4">
    <property type="entry name" value="ABC TRANSPORTER PERMEASE YTRF"/>
    <property type="match status" value="1"/>
</dbReference>
<comment type="subcellular location">
    <subcellularLocation>
        <location evidence="1">Cell membrane</location>
        <topology evidence="1">Multi-pass membrane protein</topology>
    </subcellularLocation>
</comment>
<keyword evidence="5 7" id="KW-0472">Membrane</keyword>
<evidence type="ECO:0000259" key="8">
    <source>
        <dbReference type="Pfam" id="PF02687"/>
    </source>
</evidence>
<protein>
    <submittedName>
        <fullName evidence="10">Macrolide export ATP-binding/permease protein MacB</fullName>
        <ecNumber evidence="10">3.6.3.-</ecNumber>
    </submittedName>
</protein>
<evidence type="ECO:0000256" key="7">
    <source>
        <dbReference type="SAM" id="Phobius"/>
    </source>
</evidence>
<gene>
    <name evidence="10" type="primary">macB_16</name>
    <name evidence="10" type="ORF">SDC9_27276</name>
</gene>
<evidence type="ECO:0000256" key="4">
    <source>
        <dbReference type="ARBA" id="ARBA00022989"/>
    </source>
</evidence>
<keyword evidence="2" id="KW-1003">Cell membrane</keyword>
<dbReference type="InterPro" id="IPR050250">
    <property type="entry name" value="Macrolide_Exporter_MacB"/>
</dbReference>
<dbReference type="Pfam" id="PF02687">
    <property type="entry name" value="FtsX"/>
    <property type="match status" value="1"/>
</dbReference>
<feature type="transmembrane region" description="Helical" evidence="7">
    <location>
        <begin position="285"/>
        <end position="308"/>
    </location>
</feature>
<evidence type="ECO:0000259" key="9">
    <source>
        <dbReference type="Pfam" id="PF12704"/>
    </source>
</evidence>
<feature type="domain" description="MacB-like periplasmic core" evidence="9">
    <location>
        <begin position="25"/>
        <end position="240"/>
    </location>
</feature>
<dbReference type="EMBL" id="VSSQ01000149">
    <property type="protein sequence ID" value="MPL81359.1"/>
    <property type="molecule type" value="Genomic_DNA"/>
</dbReference>
<feature type="transmembrane region" description="Helical" evidence="7">
    <location>
        <begin position="26"/>
        <end position="50"/>
    </location>
</feature>
<keyword evidence="4 7" id="KW-1133">Transmembrane helix</keyword>
<name>A0A644UQU4_9ZZZZ</name>
<organism evidence="10">
    <name type="scientific">bioreactor metagenome</name>
    <dbReference type="NCBI Taxonomy" id="1076179"/>
    <lineage>
        <taxon>unclassified sequences</taxon>
        <taxon>metagenomes</taxon>
        <taxon>ecological metagenomes</taxon>
    </lineage>
</organism>
<evidence type="ECO:0000256" key="2">
    <source>
        <dbReference type="ARBA" id="ARBA00022475"/>
    </source>
</evidence>
<evidence type="ECO:0000256" key="6">
    <source>
        <dbReference type="ARBA" id="ARBA00038076"/>
    </source>
</evidence>
<sequence>MLSRRILRRIFTQSAISLAVYKARTFFIVAAVAMGIGALTVIVAAMGGASRKAEELADTFGPTAIFIAGGNLMYQPMGNRPKTLTWDDIRGIANLLPGVVSVQPFLLQEKITATAGSQRHLVASVIGSGENYQNTWNWPLQTGSDFTAADTRTGESVCLLGSMVAHKLFGKADPVGQRIVLGKTPLTVLGVLAPRNIVAAGVEQDDRVVLPAVALLRRFNMDRKYLNGIRINFSSPEGMQGNADRVHSLMRALHKKSDETPDDFLVVSPLVVLRFVSFLKGGFGIFLGVTALAGLIVGGCILANLFHISVTERQTEIGLKKALGATSQAIMIQFFLEALCLTLTGAVAGIGIGCVISLCLERLDILELRLSFPVFLGAFVAALCVALFFGLRPARKAASFEPVAALKGAAQ</sequence>
<dbReference type="GO" id="GO:0005886">
    <property type="term" value="C:plasma membrane"/>
    <property type="evidence" value="ECO:0007669"/>
    <property type="project" value="UniProtKB-SubCell"/>
</dbReference>
<dbReference type="InterPro" id="IPR025857">
    <property type="entry name" value="MacB_PCD"/>
</dbReference>
<dbReference type="GO" id="GO:0005524">
    <property type="term" value="F:ATP binding"/>
    <property type="evidence" value="ECO:0007669"/>
    <property type="project" value="UniProtKB-KW"/>
</dbReference>
<comment type="similarity">
    <text evidence="6">Belongs to the ABC-4 integral membrane protein family.</text>
</comment>
<dbReference type="GO" id="GO:0016787">
    <property type="term" value="F:hydrolase activity"/>
    <property type="evidence" value="ECO:0007669"/>
    <property type="project" value="UniProtKB-KW"/>
</dbReference>
<reference evidence="10" key="1">
    <citation type="submission" date="2019-08" db="EMBL/GenBank/DDBJ databases">
        <authorList>
            <person name="Kucharzyk K."/>
            <person name="Murdoch R.W."/>
            <person name="Higgins S."/>
            <person name="Loffler F."/>
        </authorList>
    </citation>
    <scope>NUCLEOTIDE SEQUENCE</scope>
</reference>
<evidence type="ECO:0000256" key="5">
    <source>
        <dbReference type="ARBA" id="ARBA00023136"/>
    </source>
</evidence>
<keyword evidence="10" id="KW-0378">Hydrolase</keyword>
<dbReference type="EC" id="3.6.3.-" evidence="10"/>
<keyword evidence="10" id="KW-0547">Nucleotide-binding</keyword>
<feature type="transmembrane region" description="Helical" evidence="7">
    <location>
        <begin position="370"/>
        <end position="391"/>
    </location>
</feature>
<feature type="domain" description="ABC3 transporter permease C-terminal" evidence="8">
    <location>
        <begin position="291"/>
        <end position="402"/>
    </location>
</feature>
<dbReference type="GO" id="GO:0022857">
    <property type="term" value="F:transmembrane transporter activity"/>
    <property type="evidence" value="ECO:0007669"/>
    <property type="project" value="TreeGrafter"/>
</dbReference>
<feature type="transmembrane region" description="Helical" evidence="7">
    <location>
        <begin position="329"/>
        <end position="358"/>
    </location>
</feature>
<keyword evidence="3 7" id="KW-0812">Transmembrane</keyword>
<evidence type="ECO:0000256" key="3">
    <source>
        <dbReference type="ARBA" id="ARBA00022692"/>
    </source>
</evidence>
<proteinExistence type="inferred from homology"/>
<evidence type="ECO:0000256" key="1">
    <source>
        <dbReference type="ARBA" id="ARBA00004651"/>
    </source>
</evidence>